<feature type="domain" description="Glycosyltransferase subfamily 4-like N-terminal" evidence="3">
    <location>
        <begin position="18"/>
        <end position="170"/>
    </location>
</feature>
<keyword evidence="1 4" id="KW-0808">Transferase</keyword>
<name>A0A368HIS0_9GAMM</name>
<dbReference type="RefSeq" id="WP_110136666.1">
    <property type="nucleotide sequence ID" value="NZ_PSYR01000001.1"/>
</dbReference>
<feature type="domain" description="Glycosyl transferase family 1" evidence="2">
    <location>
        <begin position="193"/>
        <end position="346"/>
    </location>
</feature>
<dbReference type="OrthoDB" id="9801609at2"/>
<dbReference type="Gene3D" id="3.40.50.2000">
    <property type="entry name" value="Glycogen Phosphorylase B"/>
    <property type="match status" value="2"/>
</dbReference>
<keyword evidence="5" id="KW-1185">Reference proteome</keyword>
<evidence type="ECO:0000259" key="3">
    <source>
        <dbReference type="Pfam" id="PF13439"/>
    </source>
</evidence>
<organism evidence="4 5">
    <name type="scientific">Acidiferrobacter thiooxydans</name>
    <dbReference type="NCBI Taxonomy" id="163359"/>
    <lineage>
        <taxon>Bacteria</taxon>
        <taxon>Pseudomonadati</taxon>
        <taxon>Pseudomonadota</taxon>
        <taxon>Gammaproteobacteria</taxon>
        <taxon>Acidiferrobacterales</taxon>
        <taxon>Acidiferrobacteraceae</taxon>
        <taxon>Acidiferrobacter</taxon>
    </lineage>
</organism>
<evidence type="ECO:0000313" key="5">
    <source>
        <dbReference type="Proteomes" id="UP000253250"/>
    </source>
</evidence>
<accession>A0A368HIS0</accession>
<dbReference type="PANTHER" id="PTHR46401">
    <property type="entry name" value="GLYCOSYLTRANSFERASE WBBK-RELATED"/>
    <property type="match status" value="1"/>
</dbReference>
<comment type="caution">
    <text evidence="4">The sequence shown here is derived from an EMBL/GenBank/DDBJ whole genome shotgun (WGS) entry which is preliminary data.</text>
</comment>
<evidence type="ECO:0000256" key="1">
    <source>
        <dbReference type="ARBA" id="ARBA00022679"/>
    </source>
</evidence>
<dbReference type="Pfam" id="PF13439">
    <property type="entry name" value="Glyco_transf_4"/>
    <property type="match status" value="1"/>
</dbReference>
<evidence type="ECO:0000259" key="2">
    <source>
        <dbReference type="Pfam" id="PF00534"/>
    </source>
</evidence>
<dbReference type="SUPFAM" id="SSF53756">
    <property type="entry name" value="UDP-Glycosyltransferase/glycogen phosphorylase"/>
    <property type="match status" value="1"/>
</dbReference>
<dbReference type="EMBL" id="PSYR01000001">
    <property type="protein sequence ID" value="RCN59264.1"/>
    <property type="molecule type" value="Genomic_DNA"/>
</dbReference>
<gene>
    <name evidence="4" type="ORF">C4900_06050</name>
</gene>
<protein>
    <submittedName>
        <fullName evidence="4">Glycosyltransferase family 1 protein</fullName>
    </submittedName>
</protein>
<dbReference type="GO" id="GO:0016757">
    <property type="term" value="F:glycosyltransferase activity"/>
    <property type="evidence" value="ECO:0007669"/>
    <property type="project" value="InterPro"/>
</dbReference>
<reference evidence="4 5" key="1">
    <citation type="submission" date="2018-02" db="EMBL/GenBank/DDBJ databases">
        <title>Insights into the biology of acidophilic members of the Acidiferrobacteraceae family derived from comparative genomic analyses.</title>
        <authorList>
            <person name="Issotta F."/>
            <person name="Thyssen C."/>
            <person name="Mena C."/>
            <person name="Moya A."/>
            <person name="Bellenberg S."/>
            <person name="Sproer C."/>
            <person name="Covarrubias P.C."/>
            <person name="Sand W."/>
            <person name="Quatrini R."/>
            <person name="Vera M."/>
        </authorList>
    </citation>
    <scope>NUCLEOTIDE SEQUENCE [LARGE SCALE GENOMIC DNA]</scope>
    <source>
        <strain evidence="5">m-1</strain>
    </source>
</reference>
<dbReference type="Pfam" id="PF00534">
    <property type="entry name" value="Glycos_transf_1"/>
    <property type="match status" value="1"/>
</dbReference>
<proteinExistence type="predicted"/>
<dbReference type="CDD" id="cd03809">
    <property type="entry name" value="GT4_MtfB-like"/>
    <property type="match status" value="1"/>
</dbReference>
<dbReference type="GO" id="GO:0009103">
    <property type="term" value="P:lipopolysaccharide biosynthetic process"/>
    <property type="evidence" value="ECO:0007669"/>
    <property type="project" value="TreeGrafter"/>
</dbReference>
<dbReference type="AlphaFoldDB" id="A0A368HIS0"/>
<dbReference type="InterPro" id="IPR001296">
    <property type="entry name" value="Glyco_trans_1"/>
</dbReference>
<dbReference type="PANTHER" id="PTHR46401:SF2">
    <property type="entry name" value="GLYCOSYLTRANSFERASE WBBK-RELATED"/>
    <property type="match status" value="1"/>
</dbReference>
<sequence length="371" mass="41069">MPLIVAVDATGLGRVKTGTAVYVLEILRIWNEDKHLTAHFHVFVSPKTKHYFDELSLDSRFEYHFAPDGRGVRSLWQHLVLPFAVARVRCDVHWGATFVVPVLSRCPCVVTVHDMTFQTLPAVHERVKRWYFGTVIGWSLAKARVALAISETTKADIARLYPAIAQKIRVTLLGPRAFGGEVVGRLAADGSPEPYVLAIGTLEPRKNLPRLLRAWCALAPAIRGRTRLYVAGPDGWMMGELSARETQEAYGVQFLGYFEEARLRELLQGAMLLAYPSLYEGFGLPVIEAMSVGVPVLTSGVGATAEVAGDAAYLVDPLDQESIRTGLERLLKDPGLRETLSARGRARAATFSWRRTAELTFQALEEVARRS</sequence>
<dbReference type="Proteomes" id="UP000253250">
    <property type="component" value="Unassembled WGS sequence"/>
</dbReference>
<evidence type="ECO:0000313" key="4">
    <source>
        <dbReference type="EMBL" id="RCN59264.1"/>
    </source>
</evidence>
<dbReference type="InterPro" id="IPR028098">
    <property type="entry name" value="Glyco_trans_4-like_N"/>
</dbReference>